<dbReference type="InterPro" id="IPR029063">
    <property type="entry name" value="SAM-dependent_MTases_sf"/>
</dbReference>
<dbReference type="InterPro" id="IPR051419">
    <property type="entry name" value="Lys/N-term_MeTrsfase_sf"/>
</dbReference>
<dbReference type="EMBL" id="JBGFUD010005151">
    <property type="protein sequence ID" value="MFH4980154.1"/>
    <property type="molecule type" value="Genomic_DNA"/>
</dbReference>
<reference evidence="5 6" key="1">
    <citation type="submission" date="2024-08" db="EMBL/GenBank/DDBJ databases">
        <title>Gnathostoma spinigerum genome.</title>
        <authorList>
            <person name="Gonzalez-Bertolin B."/>
            <person name="Monzon S."/>
            <person name="Zaballos A."/>
            <person name="Jimenez P."/>
            <person name="Dekumyoy P."/>
            <person name="Varona S."/>
            <person name="Cuesta I."/>
            <person name="Sumanam S."/>
            <person name="Adisakwattana P."/>
            <person name="Gasser R.B."/>
            <person name="Hernandez-Gonzalez A."/>
            <person name="Young N.D."/>
            <person name="Perteguer M.J."/>
        </authorList>
    </citation>
    <scope>NUCLEOTIDE SEQUENCE [LARGE SCALE GENOMIC DNA]</scope>
    <source>
        <strain evidence="5">AL3</strain>
        <tissue evidence="5">Liver</tissue>
    </source>
</reference>
<protein>
    <recommendedName>
        <fullName evidence="4">Methyltransferase domain-containing protein</fullName>
    </recommendedName>
</protein>
<dbReference type="PANTHER" id="PTHR12176">
    <property type="entry name" value="SAM-DEPENDENT METHYLTRANSFERASE SUPERFAMILY PROTEIN"/>
    <property type="match status" value="1"/>
</dbReference>
<dbReference type="PANTHER" id="PTHR12176:SF59">
    <property type="entry name" value="METHYLTRANSFERASE DOMAIN-CONTAINING PROTEIN-RELATED"/>
    <property type="match status" value="1"/>
</dbReference>
<dbReference type="InterPro" id="IPR025714">
    <property type="entry name" value="Methyltranfer_dom"/>
</dbReference>
<comment type="caution">
    <text evidence="5">The sequence shown here is derived from an EMBL/GenBank/DDBJ whole genome shotgun (WGS) entry which is preliminary data.</text>
</comment>
<evidence type="ECO:0000256" key="1">
    <source>
        <dbReference type="ARBA" id="ARBA00008361"/>
    </source>
</evidence>
<dbReference type="CDD" id="cd02440">
    <property type="entry name" value="AdoMet_MTases"/>
    <property type="match status" value="2"/>
</dbReference>
<comment type="similarity">
    <text evidence="1">Belongs to the methyltransferase superfamily.</text>
</comment>
<organism evidence="5 6">
    <name type="scientific">Gnathostoma spinigerum</name>
    <dbReference type="NCBI Taxonomy" id="75299"/>
    <lineage>
        <taxon>Eukaryota</taxon>
        <taxon>Metazoa</taxon>
        <taxon>Ecdysozoa</taxon>
        <taxon>Nematoda</taxon>
        <taxon>Chromadorea</taxon>
        <taxon>Rhabditida</taxon>
        <taxon>Spirurina</taxon>
        <taxon>Gnathostomatomorpha</taxon>
        <taxon>Gnathostomatoidea</taxon>
        <taxon>Gnathostomatidae</taxon>
        <taxon>Gnathostoma</taxon>
    </lineage>
</organism>
<evidence type="ECO:0000313" key="5">
    <source>
        <dbReference type="EMBL" id="MFH4980154.1"/>
    </source>
</evidence>
<dbReference type="Pfam" id="PF13847">
    <property type="entry name" value="Methyltransf_31"/>
    <property type="match status" value="2"/>
</dbReference>
<evidence type="ECO:0000313" key="6">
    <source>
        <dbReference type="Proteomes" id="UP001608902"/>
    </source>
</evidence>
<feature type="domain" description="Methyltransferase" evidence="4">
    <location>
        <begin position="462"/>
        <end position="597"/>
    </location>
</feature>
<evidence type="ECO:0000256" key="3">
    <source>
        <dbReference type="ARBA" id="ARBA00022679"/>
    </source>
</evidence>
<dbReference type="AlphaFoldDB" id="A0ABD6EPR0"/>
<dbReference type="SUPFAM" id="SSF53335">
    <property type="entry name" value="S-adenosyl-L-methionine-dependent methyltransferases"/>
    <property type="match status" value="2"/>
</dbReference>
<name>A0ABD6EPR0_9BILA</name>
<evidence type="ECO:0000259" key="4">
    <source>
        <dbReference type="Pfam" id="PF13847"/>
    </source>
</evidence>
<proteinExistence type="inferred from homology"/>
<keyword evidence="2" id="KW-0489">Methyltransferase</keyword>
<evidence type="ECO:0000256" key="2">
    <source>
        <dbReference type="ARBA" id="ARBA00022603"/>
    </source>
</evidence>
<keyword evidence="6" id="KW-1185">Reference proteome</keyword>
<sequence length="658" mass="74228">MSIAPKSSREFSDPNYWKEFFRKCGTAPFEWYGDWDVFGDSLDKYLKASDKILQLGCGNSLLAGQLYDNGYLCVKSIDIDESVIQRQKKANKDSRPELLFECSSASKLQEEDQSVNVVLDKGLLDALCQLDSSGKIPDIVSQMFSEVRRVLAFGGRYIVISLAQDYILRCFLEMFNKDKQYVIRVQKVRATSDEFPMPVFLLIATKLRIPLPNYVMEFSNSPEAAPQRVGSIGEICSLAAAEQEVAMFCQMCRKRLPKEATILISSARGANRYELTIVDTQEKHNLTSYAVFIIPIGRERDWIFSTPKGRMCLRADCGKDRLLVARLFRDQKYADVEEIKDELHSIALSLKPVDCRGQIDYLSLGEVDVKESRASGESALSGSWIVEDVNIAGSKYRRLIFTSNSFVIQSEALIVAAKDKMVVNYETLTSEYLEAMLLAFAFLDRRSPIRNHKSSAFRIAVLGVGGGVLTSFLYRMFPKSMVIGIELDGDVIKIARKWFGLPQNDSRLSVKICNALQFLDEASRSLEKDSERYDVIFLDVGGPVQENGLSCPLPAFLEREVLNEMYISLKNDGILAVNVVTRDDELSEEIKKDFAAVFPAVFEFICEKDINKVLICPKGSLSLKEVKKVGKSIRNETNWLGEVGRKIIRLQEFRRSGN</sequence>
<accession>A0ABD6EPR0</accession>
<dbReference type="GO" id="GO:0032259">
    <property type="term" value="P:methylation"/>
    <property type="evidence" value="ECO:0007669"/>
    <property type="project" value="UniProtKB-KW"/>
</dbReference>
<feature type="domain" description="Methyltransferase" evidence="4">
    <location>
        <begin position="47"/>
        <end position="181"/>
    </location>
</feature>
<gene>
    <name evidence="5" type="ORF">AB6A40_006863</name>
</gene>
<dbReference type="Proteomes" id="UP001608902">
    <property type="component" value="Unassembled WGS sequence"/>
</dbReference>
<keyword evidence="3" id="KW-0808">Transferase</keyword>
<dbReference type="Gene3D" id="3.40.50.150">
    <property type="entry name" value="Vaccinia Virus protein VP39"/>
    <property type="match status" value="2"/>
</dbReference>
<dbReference type="GO" id="GO:0008168">
    <property type="term" value="F:methyltransferase activity"/>
    <property type="evidence" value="ECO:0007669"/>
    <property type="project" value="UniProtKB-KW"/>
</dbReference>